<dbReference type="PANTHER" id="PTHR47966">
    <property type="entry name" value="BETA-SITE APP-CLEAVING ENZYME, ISOFORM A-RELATED"/>
    <property type="match status" value="1"/>
</dbReference>
<evidence type="ECO:0000256" key="2">
    <source>
        <dbReference type="ARBA" id="ARBA00022670"/>
    </source>
</evidence>
<dbReference type="STRING" id="196109.A0A136JDA6"/>
<protein>
    <submittedName>
        <fullName evidence="11">Aspartic peptidase domain-containing protein</fullName>
    </submittedName>
</protein>
<evidence type="ECO:0000256" key="9">
    <source>
        <dbReference type="SAM" id="SignalP"/>
    </source>
</evidence>
<dbReference type="PROSITE" id="PS51767">
    <property type="entry name" value="PEPTIDASE_A1"/>
    <property type="match status" value="1"/>
</dbReference>
<dbReference type="Pfam" id="PF00026">
    <property type="entry name" value="Asp"/>
    <property type="match status" value="1"/>
</dbReference>
<dbReference type="InterPro" id="IPR001461">
    <property type="entry name" value="Aspartic_peptidase_A1"/>
</dbReference>
<comment type="similarity">
    <text evidence="1 8">Belongs to the peptidase A1 family.</text>
</comment>
<dbReference type="InterPro" id="IPR021109">
    <property type="entry name" value="Peptidase_aspartic_dom_sf"/>
</dbReference>
<dbReference type="PANTHER" id="PTHR47966:SF65">
    <property type="entry name" value="ASPARTIC-TYPE ENDOPEPTIDASE"/>
    <property type="match status" value="1"/>
</dbReference>
<evidence type="ECO:0000256" key="3">
    <source>
        <dbReference type="ARBA" id="ARBA00022729"/>
    </source>
</evidence>
<gene>
    <name evidence="11" type="ORF">Micbo1qcDRAFT_192229</name>
</gene>
<keyword evidence="2 8" id="KW-0645">Protease</keyword>
<keyword evidence="12" id="KW-1185">Reference proteome</keyword>
<dbReference type="SUPFAM" id="SSF50630">
    <property type="entry name" value="Acid proteases"/>
    <property type="match status" value="1"/>
</dbReference>
<evidence type="ECO:0000256" key="6">
    <source>
        <dbReference type="PIRSR" id="PIRSR601461-1"/>
    </source>
</evidence>
<dbReference type="InterPro" id="IPR033121">
    <property type="entry name" value="PEPTIDASE_A1"/>
</dbReference>
<evidence type="ECO:0000256" key="5">
    <source>
        <dbReference type="ARBA" id="ARBA00022801"/>
    </source>
</evidence>
<keyword evidence="4 8" id="KW-0064">Aspartyl protease</keyword>
<evidence type="ECO:0000256" key="1">
    <source>
        <dbReference type="ARBA" id="ARBA00007447"/>
    </source>
</evidence>
<dbReference type="GO" id="GO:0004190">
    <property type="term" value="F:aspartic-type endopeptidase activity"/>
    <property type="evidence" value="ECO:0007669"/>
    <property type="project" value="UniProtKB-KW"/>
</dbReference>
<dbReference type="GO" id="GO:0006508">
    <property type="term" value="P:proteolysis"/>
    <property type="evidence" value="ECO:0007669"/>
    <property type="project" value="UniProtKB-KW"/>
</dbReference>
<dbReference type="PRINTS" id="PR00792">
    <property type="entry name" value="PEPSIN"/>
</dbReference>
<accession>A0A136JDA6</accession>
<evidence type="ECO:0000313" key="12">
    <source>
        <dbReference type="Proteomes" id="UP000070501"/>
    </source>
</evidence>
<dbReference type="InterPro" id="IPR033876">
    <property type="entry name" value="SAP-like"/>
</dbReference>
<feature type="active site" evidence="6">
    <location>
        <position position="286"/>
    </location>
</feature>
<feature type="chain" id="PRO_5007293677" evidence="9">
    <location>
        <begin position="23"/>
        <end position="455"/>
    </location>
</feature>
<dbReference type="InParanoid" id="A0A136JDA6"/>
<evidence type="ECO:0000256" key="4">
    <source>
        <dbReference type="ARBA" id="ARBA00022750"/>
    </source>
</evidence>
<feature type="disulfide bond" evidence="7">
    <location>
        <begin position="320"/>
        <end position="356"/>
    </location>
</feature>
<dbReference type="InterPro" id="IPR001969">
    <property type="entry name" value="Aspartic_peptidase_AS"/>
</dbReference>
<keyword evidence="3 9" id="KW-0732">Signal</keyword>
<organism evidence="11 12">
    <name type="scientific">Microdochium bolleyi</name>
    <dbReference type="NCBI Taxonomy" id="196109"/>
    <lineage>
        <taxon>Eukaryota</taxon>
        <taxon>Fungi</taxon>
        <taxon>Dikarya</taxon>
        <taxon>Ascomycota</taxon>
        <taxon>Pezizomycotina</taxon>
        <taxon>Sordariomycetes</taxon>
        <taxon>Xylariomycetidae</taxon>
        <taxon>Xylariales</taxon>
        <taxon>Microdochiaceae</taxon>
        <taxon>Microdochium</taxon>
    </lineage>
</organism>
<dbReference type="Proteomes" id="UP000070501">
    <property type="component" value="Unassembled WGS sequence"/>
</dbReference>
<reference evidence="12" key="1">
    <citation type="submission" date="2016-02" db="EMBL/GenBank/DDBJ databases">
        <title>Draft genome sequence of Microdochium bolleyi, a fungal endophyte of beachgrass.</title>
        <authorList>
            <consortium name="DOE Joint Genome Institute"/>
            <person name="David A.S."/>
            <person name="May G."/>
            <person name="Haridas S."/>
            <person name="Lim J."/>
            <person name="Wang M."/>
            <person name="Labutti K."/>
            <person name="Lipzen A."/>
            <person name="Barry K."/>
            <person name="Grigoriev I.V."/>
        </authorList>
    </citation>
    <scope>NUCLEOTIDE SEQUENCE [LARGE SCALE GENOMIC DNA]</scope>
    <source>
        <strain evidence="12">J235TASD1</strain>
    </source>
</reference>
<dbReference type="PROSITE" id="PS00141">
    <property type="entry name" value="ASP_PROTEASE"/>
    <property type="match status" value="2"/>
</dbReference>
<dbReference type="CDD" id="cd05474">
    <property type="entry name" value="SAP_like"/>
    <property type="match status" value="1"/>
</dbReference>
<evidence type="ECO:0000313" key="11">
    <source>
        <dbReference type="EMBL" id="KXJ95124.1"/>
    </source>
</evidence>
<dbReference type="OrthoDB" id="771136at2759"/>
<sequence>MRSYNIATACIVSLSLPLLSLASLIAVPQPRSDNPGFVALPFSRKRHEPALRSRQTDVDVPLYNVTTISYLVELSIGTPGQIVKVAIDTGSSELWVNPNCQTVNSQGEYQDCVADGQYSPNNSSTFQDLEARSSITYGIGKVELAYVKDNVALPNSTIDLKSIQFGAAIATQDLSEGILGLSFGNVSNPKALPYANFVDQLYLQGATKSRAFSVALGSQNLNDGGVLVLGGIDTGKFSGSLVTLPVLGPQLGESIPRYWVQLESLGSTINGQTKKYSNSAFPVVIDTGSTLCSLPSAIIQQMVQDTNAKIDSQGDVVVRCSIATSNNHFNFVFAGMTISIPWSDFIYPVSGSRSECVLGVTPSDSVVLLGDSFIRSAYIVFDQDHMQLSIAPWADCGEKQMSIGPGPVGNVQGSCNSTGISGSNGHGQNTGPILGAPSWIVLALVGLVTITLGAL</sequence>
<dbReference type="EMBL" id="KQ964246">
    <property type="protein sequence ID" value="KXJ95124.1"/>
    <property type="molecule type" value="Genomic_DNA"/>
</dbReference>
<proteinExistence type="inferred from homology"/>
<keyword evidence="7" id="KW-1015">Disulfide bond</keyword>
<evidence type="ECO:0000259" key="10">
    <source>
        <dbReference type="PROSITE" id="PS51767"/>
    </source>
</evidence>
<dbReference type="Gene3D" id="2.40.70.10">
    <property type="entry name" value="Acid Proteases"/>
    <property type="match status" value="2"/>
</dbReference>
<evidence type="ECO:0000256" key="7">
    <source>
        <dbReference type="PIRSR" id="PIRSR601461-2"/>
    </source>
</evidence>
<feature type="domain" description="Peptidase A1" evidence="10">
    <location>
        <begin position="70"/>
        <end position="391"/>
    </location>
</feature>
<name>A0A136JDA6_9PEZI</name>
<evidence type="ECO:0000256" key="8">
    <source>
        <dbReference type="RuleBase" id="RU000454"/>
    </source>
</evidence>
<keyword evidence="5 8" id="KW-0378">Hydrolase</keyword>
<feature type="signal peptide" evidence="9">
    <location>
        <begin position="1"/>
        <end position="22"/>
    </location>
</feature>
<dbReference type="AlphaFoldDB" id="A0A136JDA6"/>
<feature type="active site" evidence="6">
    <location>
        <position position="88"/>
    </location>
</feature>